<evidence type="ECO:0000313" key="11">
    <source>
        <dbReference type="Proteomes" id="UP000005237"/>
    </source>
</evidence>
<dbReference type="EnsemblMetazoa" id="CJA00296.1">
    <property type="protein sequence ID" value="CJA00296.1"/>
    <property type="gene ID" value="WBGene00119497"/>
</dbReference>
<keyword evidence="3" id="KW-0808">Transferase</keyword>
<feature type="compositionally biased region" description="Low complexity" evidence="8">
    <location>
        <begin position="1"/>
        <end position="17"/>
    </location>
</feature>
<dbReference type="InterPro" id="IPR000719">
    <property type="entry name" value="Prot_kinase_dom"/>
</dbReference>
<feature type="compositionally biased region" description="Polar residues" evidence="8">
    <location>
        <begin position="400"/>
        <end position="413"/>
    </location>
</feature>
<dbReference type="InterPro" id="IPR011009">
    <property type="entry name" value="Kinase-like_dom_sf"/>
</dbReference>
<evidence type="ECO:0000256" key="8">
    <source>
        <dbReference type="SAM" id="MobiDB-lite"/>
    </source>
</evidence>
<evidence type="ECO:0000256" key="3">
    <source>
        <dbReference type="ARBA" id="ARBA00022679"/>
    </source>
</evidence>
<evidence type="ECO:0000256" key="7">
    <source>
        <dbReference type="PROSITE-ProRule" id="PRU10141"/>
    </source>
</evidence>
<dbReference type="PANTHER" id="PTHR46716:SF1">
    <property type="entry name" value="MITOGEN-ACTIVATED PROTEIN KINASE KINASE KINASE 7"/>
    <property type="match status" value="1"/>
</dbReference>
<dbReference type="PROSITE" id="PS00107">
    <property type="entry name" value="PROTEIN_KINASE_ATP"/>
    <property type="match status" value="1"/>
</dbReference>
<dbReference type="GO" id="GO:0004709">
    <property type="term" value="F:MAP kinase kinase kinase activity"/>
    <property type="evidence" value="ECO:0007669"/>
    <property type="project" value="TreeGrafter"/>
</dbReference>
<evidence type="ECO:0000256" key="5">
    <source>
        <dbReference type="ARBA" id="ARBA00022777"/>
    </source>
</evidence>
<evidence type="ECO:0000259" key="9">
    <source>
        <dbReference type="PROSITE" id="PS50011"/>
    </source>
</evidence>
<dbReference type="Gene3D" id="1.10.510.10">
    <property type="entry name" value="Transferase(Phosphotransferase) domain 1"/>
    <property type="match status" value="1"/>
</dbReference>
<feature type="compositionally biased region" description="Low complexity" evidence="8">
    <location>
        <begin position="337"/>
        <end position="354"/>
    </location>
</feature>
<keyword evidence="6 7" id="KW-0067">ATP-binding</keyword>
<dbReference type="PROSITE" id="PS50011">
    <property type="entry name" value="PROTEIN_KINASE_DOM"/>
    <property type="match status" value="1"/>
</dbReference>
<proteinExistence type="inferred from homology"/>
<dbReference type="InterPro" id="IPR001245">
    <property type="entry name" value="Ser-Thr/Tyr_kinase_cat_dom"/>
</dbReference>
<evidence type="ECO:0000313" key="10">
    <source>
        <dbReference type="EnsemblMetazoa" id="CJA00296.1"/>
    </source>
</evidence>
<dbReference type="AlphaFoldDB" id="A0A8R1HHW1"/>
<dbReference type="InterPro" id="IPR017441">
    <property type="entry name" value="Protein_kinase_ATP_BS"/>
</dbReference>
<evidence type="ECO:0000256" key="2">
    <source>
        <dbReference type="ARBA" id="ARBA00022527"/>
    </source>
</evidence>
<feature type="domain" description="Protein kinase" evidence="9">
    <location>
        <begin position="50"/>
        <end position="306"/>
    </location>
</feature>
<feature type="region of interest" description="Disordered" evidence="8">
    <location>
        <begin position="313"/>
        <end position="433"/>
    </location>
</feature>
<feature type="region of interest" description="Disordered" evidence="8">
    <location>
        <begin position="1"/>
        <end position="35"/>
    </location>
</feature>
<comment type="similarity">
    <text evidence="1">Belongs to the protein kinase superfamily. STE Ser/Thr protein kinase family. MAP kinase kinase kinase subfamily.</text>
</comment>
<keyword evidence="11" id="KW-1185">Reference proteome</keyword>
<dbReference type="GO" id="GO:0007254">
    <property type="term" value="P:JNK cascade"/>
    <property type="evidence" value="ECO:0007669"/>
    <property type="project" value="TreeGrafter"/>
</dbReference>
<name>A0A8R1HHW1_CAEJA</name>
<sequence length="535" mass="60417">MDTSSSKPSSSSSSHSPSPAPVRSEERRTRDSGLCATNEIPEIPTFCIDNLNSICLGRGTYGVVEKTRYRKSRNHDFRPAAIKYANDSPGHIMTLIREAKIMMALNHDNVVRIYGLYRCARHGRGVVMEYMDCGSMADLIYHRRTIDYSIDHVASWMFQLSSAVDVFHRNDQVHRDLKLQNMLLCDRYRTMKLCDFGTFTNLHQSMTSNRGTPITMAPEVFRCEEYDAKSDIYSIGIIMWQLFSREPPYNVNLSVPGLLYNVATGNLRPTELTCNPIFSAFWKRCWDNDPNVRPSSQECVEYFGYMRDEFPNGHKPLSDSSTNDGAHTPQPRALRLSPTPTSSSGSDSRTPTPSNRLNPPIAPARSHRRTGSDQSTMISLNIPSPSTSAPVNPAIKGTRSRSVASDLASTSGRIPNREAPAPTQNRRKSSEDSRAAFMSMMDDEHLRPIDPDVRDETSMRIFNEHCKVCEDLVQVEQFKKAALIAKHRTLRDWSQHEKHAALLERMRYLEEAIAGIERSSVSTDDDENSIVTERL</sequence>
<keyword evidence="5" id="KW-0418">Kinase</keyword>
<evidence type="ECO:0000256" key="6">
    <source>
        <dbReference type="ARBA" id="ARBA00022840"/>
    </source>
</evidence>
<organism evidence="10 11">
    <name type="scientific">Caenorhabditis japonica</name>
    <dbReference type="NCBI Taxonomy" id="281687"/>
    <lineage>
        <taxon>Eukaryota</taxon>
        <taxon>Metazoa</taxon>
        <taxon>Ecdysozoa</taxon>
        <taxon>Nematoda</taxon>
        <taxon>Chromadorea</taxon>
        <taxon>Rhabditida</taxon>
        <taxon>Rhabditina</taxon>
        <taxon>Rhabditomorpha</taxon>
        <taxon>Rhabditoidea</taxon>
        <taxon>Rhabditidae</taxon>
        <taxon>Peloderinae</taxon>
        <taxon>Caenorhabditis</taxon>
    </lineage>
</organism>
<keyword evidence="2" id="KW-0723">Serine/threonine-protein kinase</keyword>
<dbReference type="Pfam" id="PF00069">
    <property type="entry name" value="Pkinase"/>
    <property type="match status" value="1"/>
</dbReference>
<feature type="compositionally biased region" description="Polar residues" evidence="8">
    <location>
        <begin position="372"/>
        <end position="390"/>
    </location>
</feature>
<evidence type="ECO:0000256" key="4">
    <source>
        <dbReference type="ARBA" id="ARBA00022741"/>
    </source>
</evidence>
<protein>
    <submittedName>
        <fullName evidence="10">Mitogen-activated protein kinase kinase kinase</fullName>
    </submittedName>
</protein>
<reference evidence="11" key="1">
    <citation type="submission" date="2010-08" db="EMBL/GenBank/DDBJ databases">
        <authorList>
            <consortium name="Caenorhabditis japonica Sequencing Consortium"/>
            <person name="Wilson R.K."/>
        </authorList>
    </citation>
    <scope>NUCLEOTIDE SEQUENCE [LARGE SCALE GENOMIC DNA]</scope>
    <source>
        <strain evidence="11">DF5081</strain>
    </source>
</reference>
<dbReference type="SMART" id="SM00220">
    <property type="entry name" value="S_TKc"/>
    <property type="match status" value="1"/>
</dbReference>
<dbReference type="GO" id="GO:0006955">
    <property type="term" value="P:immune response"/>
    <property type="evidence" value="ECO:0007669"/>
    <property type="project" value="TreeGrafter"/>
</dbReference>
<accession>A0A8R1HHW1</accession>
<reference evidence="10" key="2">
    <citation type="submission" date="2022-06" db="UniProtKB">
        <authorList>
            <consortium name="EnsemblMetazoa"/>
        </authorList>
    </citation>
    <scope>IDENTIFICATION</scope>
    <source>
        <strain evidence="10">DF5081</strain>
    </source>
</reference>
<feature type="binding site" evidence="7">
    <location>
        <position position="83"/>
    </location>
    <ligand>
        <name>ATP</name>
        <dbReference type="ChEBI" id="CHEBI:30616"/>
    </ligand>
</feature>
<evidence type="ECO:0000256" key="1">
    <source>
        <dbReference type="ARBA" id="ARBA00006529"/>
    </source>
</evidence>
<dbReference type="Proteomes" id="UP000005237">
    <property type="component" value="Unassembled WGS sequence"/>
</dbReference>
<dbReference type="PRINTS" id="PR00109">
    <property type="entry name" value="TYRKINASE"/>
</dbReference>
<dbReference type="GO" id="GO:0005524">
    <property type="term" value="F:ATP binding"/>
    <property type="evidence" value="ECO:0007669"/>
    <property type="project" value="UniProtKB-UniRule"/>
</dbReference>
<dbReference type="GO" id="GO:0043123">
    <property type="term" value="P:positive regulation of canonical NF-kappaB signal transduction"/>
    <property type="evidence" value="ECO:0007669"/>
    <property type="project" value="TreeGrafter"/>
</dbReference>
<dbReference type="SUPFAM" id="SSF56112">
    <property type="entry name" value="Protein kinase-like (PK-like)"/>
    <property type="match status" value="1"/>
</dbReference>
<keyword evidence="4 7" id="KW-0547">Nucleotide-binding</keyword>
<dbReference type="PANTHER" id="PTHR46716">
    <property type="entry name" value="MITOGEN-ACTIVATED PROTEIN KINASE KINASE KINASE 7"/>
    <property type="match status" value="1"/>
</dbReference>